<name>A0A1B3ZA40_9SPHN</name>
<dbReference type="RefSeq" id="WP_069204850.1">
    <property type="nucleotide sequence ID" value="NZ_CP014168.1"/>
</dbReference>
<dbReference type="EMBL" id="CP014168">
    <property type="protein sequence ID" value="AOH84286.1"/>
    <property type="molecule type" value="Genomic_DNA"/>
</dbReference>
<gene>
    <name evidence="1" type="ORF">AWL63_10205</name>
</gene>
<accession>A0A1B3ZA40</accession>
<organism evidence="1 2">
    <name type="scientific">Sphingomonas panacis</name>
    <dbReference type="NCBI Taxonomy" id="1560345"/>
    <lineage>
        <taxon>Bacteria</taxon>
        <taxon>Pseudomonadati</taxon>
        <taxon>Pseudomonadota</taxon>
        <taxon>Alphaproteobacteria</taxon>
        <taxon>Sphingomonadales</taxon>
        <taxon>Sphingomonadaceae</taxon>
        <taxon>Sphingomonas</taxon>
    </lineage>
</organism>
<proteinExistence type="predicted"/>
<dbReference type="KEGG" id="span:AWL63_10205"/>
<sequence>MGDFSAWLGRRGINLDRYGPEDEAAFIRGSVRRHSSKRRGERFVLDSLKAWLRETGIPFDTKPGKFRPDDKLMTFLNQL</sequence>
<protein>
    <submittedName>
        <fullName evidence="1">Uncharacterized protein</fullName>
    </submittedName>
</protein>
<evidence type="ECO:0000313" key="2">
    <source>
        <dbReference type="Proteomes" id="UP000094256"/>
    </source>
</evidence>
<dbReference type="AlphaFoldDB" id="A0A1B3ZA40"/>
<reference evidence="1 2" key="1">
    <citation type="submission" date="2016-01" db="EMBL/GenBank/DDBJ databases">
        <title>Complete genome and mega plasmid sequence of Sphingomonas panacis DCY99 elicits systemic resistance in rice to Xanthomonas oryzae.</title>
        <authorList>
            <person name="Kim Y.J."/>
            <person name="Yang D.C."/>
            <person name="Sing P."/>
        </authorList>
    </citation>
    <scope>NUCLEOTIDE SEQUENCE [LARGE SCALE GENOMIC DNA]</scope>
    <source>
        <strain evidence="1 2">DCY99</strain>
    </source>
</reference>
<evidence type="ECO:0000313" key="1">
    <source>
        <dbReference type="EMBL" id="AOH84286.1"/>
    </source>
</evidence>
<keyword evidence="2" id="KW-1185">Reference proteome</keyword>
<dbReference type="Proteomes" id="UP000094256">
    <property type="component" value="Chromosome"/>
</dbReference>
<dbReference type="OrthoDB" id="9801717at2"/>